<proteinExistence type="predicted"/>
<name>A0AAD6Q9N3_9ROSI</name>
<reference evidence="1" key="1">
    <citation type="journal article" date="2023" name="Mol. Ecol. Resour.">
        <title>Chromosome-level genome assembly of a triploid poplar Populus alba 'Berolinensis'.</title>
        <authorList>
            <person name="Chen S."/>
            <person name="Yu Y."/>
            <person name="Wang X."/>
            <person name="Wang S."/>
            <person name="Zhang T."/>
            <person name="Zhou Y."/>
            <person name="He R."/>
            <person name="Meng N."/>
            <person name="Wang Y."/>
            <person name="Liu W."/>
            <person name="Liu Z."/>
            <person name="Liu J."/>
            <person name="Guo Q."/>
            <person name="Huang H."/>
            <person name="Sederoff R.R."/>
            <person name="Wang G."/>
            <person name="Qu G."/>
            <person name="Chen S."/>
        </authorList>
    </citation>
    <scope>NUCLEOTIDE SEQUENCE</scope>
    <source>
        <strain evidence="1">SC-2020</strain>
    </source>
</reference>
<evidence type="ECO:0000313" key="2">
    <source>
        <dbReference type="Proteomes" id="UP001164929"/>
    </source>
</evidence>
<dbReference type="AlphaFoldDB" id="A0AAD6Q9N3"/>
<organism evidence="1 2">
    <name type="scientific">Populus alba x Populus x berolinensis</name>
    <dbReference type="NCBI Taxonomy" id="444605"/>
    <lineage>
        <taxon>Eukaryota</taxon>
        <taxon>Viridiplantae</taxon>
        <taxon>Streptophyta</taxon>
        <taxon>Embryophyta</taxon>
        <taxon>Tracheophyta</taxon>
        <taxon>Spermatophyta</taxon>
        <taxon>Magnoliopsida</taxon>
        <taxon>eudicotyledons</taxon>
        <taxon>Gunneridae</taxon>
        <taxon>Pentapetalae</taxon>
        <taxon>rosids</taxon>
        <taxon>fabids</taxon>
        <taxon>Malpighiales</taxon>
        <taxon>Salicaceae</taxon>
        <taxon>Saliceae</taxon>
        <taxon>Populus</taxon>
    </lineage>
</organism>
<keyword evidence="2" id="KW-1185">Reference proteome</keyword>
<protein>
    <submittedName>
        <fullName evidence="1">Uncharacterized protein</fullName>
    </submittedName>
</protein>
<dbReference type="Proteomes" id="UP001164929">
    <property type="component" value="Chromosome 10"/>
</dbReference>
<gene>
    <name evidence="1" type="ORF">NC653_025949</name>
</gene>
<sequence>MAICLIIGAGLQTIALSCINGLISYEKSLGFGGETMAIGH</sequence>
<evidence type="ECO:0000313" key="1">
    <source>
        <dbReference type="EMBL" id="KAJ6982985.1"/>
    </source>
</evidence>
<comment type="caution">
    <text evidence="1">The sequence shown here is derived from an EMBL/GenBank/DDBJ whole genome shotgun (WGS) entry which is preliminary data.</text>
</comment>
<dbReference type="EMBL" id="JAQIZT010000010">
    <property type="protein sequence ID" value="KAJ6982985.1"/>
    <property type="molecule type" value="Genomic_DNA"/>
</dbReference>
<accession>A0AAD6Q9N3</accession>